<reference evidence="6" key="1">
    <citation type="submission" date="2025-08" db="UniProtKB">
        <authorList>
            <consortium name="RefSeq"/>
        </authorList>
    </citation>
    <scope>IDENTIFICATION</scope>
    <source>
        <tissue evidence="6">Testes</tissue>
    </source>
</reference>
<keyword evidence="1" id="KW-0808">Transferase</keyword>
<dbReference type="Gene3D" id="3.40.50.300">
    <property type="entry name" value="P-loop containing nucleotide triphosphate hydrolases"/>
    <property type="match status" value="1"/>
</dbReference>
<protein>
    <submittedName>
        <fullName evidence="6">Heparan sulfate glucosamine 3-O-sulfotransferase 5-like</fullName>
    </submittedName>
</protein>
<dbReference type="InterPro" id="IPR000863">
    <property type="entry name" value="Sulfotransferase_dom"/>
</dbReference>
<keyword evidence="3" id="KW-1133">Transmembrane helix</keyword>
<feature type="transmembrane region" description="Helical" evidence="3">
    <location>
        <begin position="12"/>
        <end position="33"/>
    </location>
</feature>
<keyword evidence="3" id="KW-0472">Membrane</keyword>
<dbReference type="InterPro" id="IPR027417">
    <property type="entry name" value="P-loop_NTPase"/>
</dbReference>
<evidence type="ECO:0000256" key="2">
    <source>
        <dbReference type="ARBA" id="ARBA00023180"/>
    </source>
</evidence>
<dbReference type="GeneID" id="100378386"/>
<gene>
    <name evidence="6" type="primary">LOC100378386</name>
</gene>
<dbReference type="PANTHER" id="PTHR10605">
    <property type="entry name" value="HEPARAN SULFATE SULFOTRANSFERASE"/>
    <property type="match status" value="1"/>
</dbReference>
<dbReference type="Proteomes" id="UP000694865">
    <property type="component" value="Unplaced"/>
</dbReference>
<dbReference type="SUPFAM" id="SSF52540">
    <property type="entry name" value="P-loop containing nucleoside triphosphate hydrolases"/>
    <property type="match status" value="1"/>
</dbReference>
<evidence type="ECO:0000313" key="6">
    <source>
        <dbReference type="RefSeq" id="XP_002738871.1"/>
    </source>
</evidence>
<proteinExistence type="predicted"/>
<dbReference type="PANTHER" id="PTHR10605:SF65">
    <property type="entry name" value="GH20068P"/>
    <property type="match status" value="1"/>
</dbReference>
<keyword evidence="2" id="KW-0325">Glycoprotein</keyword>
<accession>A0ABM0GWH3</accession>
<evidence type="ECO:0000256" key="3">
    <source>
        <dbReference type="SAM" id="Phobius"/>
    </source>
</evidence>
<feature type="domain" description="Sulfotransferase" evidence="4">
    <location>
        <begin position="73"/>
        <end position="307"/>
    </location>
</feature>
<organism evidence="5 6">
    <name type="scientific">Saccoglossus kowalevskii</name>
    <name type="common">Acorn worm</name>
    <dbReference type="NCBI Taxonomy" id="10224"/>
    <lineage>
        <taxon>Eukaryota</taxon>
        <taxon>Metazoa</taxon>
        <taxon>Hemichordata</taxon>
        <taxon>Enteropneusta</taxon>
        <taxon>Harrimaniidae</taxon>
        <taxon>Saccoglossus</taxon>
    </lineage>
</organism>
<name>A0ABM0GWH3_SACKO</name>
<dbReference type="RefSeq" id="XP_002738871.1">
    <property type="nucleotide sequence ID" value="XM_002738825.1"/>
</dbReference>
<sequence length="324" mass="37811">MTADWTTTKRTKVLVGSFIVSVFLFFLAGKLFYMHHVNCPPHPAVSVDRTLAVADDKDFGRVMGIGMRRHLPSALIIGVQKSGTGALLKMLNMHPDIQISQKEVHFFDQDENYSRGAEWYRRQMPLSYPSQITIEKTPGYCDSEIAPERIAFMKPDMKILVIVREPTTRAISQYVHILLNMQERNIPYDSFEKYAVPEGYVDTNYKCIKRSMYINFLQRWLAIFPRDQIHIVDGDKLITNPAYELKKVETFLGLKQLITEDNFYFNKTRGFYCMINGPTRSCLQKSKGRKHPDVDPMVIDVLHDFFRPFNKRFQEVFNLKFDWP</sequence>
<dbReference type="Pfam" id="PF00685">
    <property type="entry name" value="Sulfotransfer_1"/>
    <property type="match status" value="1"/>
</dbReference>
<dbReference type="InterPro" id="IPR037359">
    <property type="entry name" value="NST/OST"/>
</dbReference>
<evidence type="ECO:0000256" key="1">
    <source>
        <dbReference type="ARBA" id="ARBA00022679"/>
    </source>
</evidence>
<keyword evidence="3" id="KW-0812">Transmembrane</keyword>
<evidence type="ECO:0000259" key="4">
    <source>
        <dbReference type="Pfam" id="PF00685"/>
    </source>
</evidence>
<keyword evidence="5" id="KW-1185">Reference proteome</keyword>
<evidence type="ECO:0000313" key="5">
    <source>
        <dbReference type="Proteomes" id="UP000694865"/>
    </source>
</evidence>